<sequence length="626" mass="69632">MTVLLERHKWARCILLLTVLPGLFTYVTLTNWIRANECWSLFRHPSTMKSMEEDLATTTTTIDPTITSISSDILHCRSRRIRLPSESNPSIVRLTQSMMNTDDYVYDDIPTNWEQVWLFSAPNKQQQRQEDGTSPSNAAASTTINKYGFRSNKNKNKQEQSQQQQKTSLIPFATYLLGAINIGLYWVYWNYRVDPGRIVHNIEILQDYGRAFTSTFGHFEIWHVGINMMTLFSLGQMLEEQIYGSIPFLMYTVSFVPLTAIVVVLLQRFTTPKSMVGFSGILFAWSVVATLSSSQSCPIMFLPDFCFSTFQLFGAVPISLGPLVQLVVLQVVLPRVSFVGHLSGILVGFVWHWTLLPPLEWLQPTILFPILWSIGKLVLPRFPSWDVIITPVASSNITTSRGGGISGGYTVGGGAAGSEARGVTPLIWIRNALFAHCCILALIVEGVWNSTIMSQVLLILILACIANARKTSNNNGDTSNIYTDWAMMGRGYIIFVAVTLITDAMTVMGWFCLSQSITGLVACGMVLRFVLLYSSLCIMCHMLYVANQTLTGSIWFHACNWLILESCHPIGGWLLSHLERLGSSGTMSSSNSSRGGATTRYSRLVTTPPASPVKLNHEPAQVSNIV</sequence>
<comment type="similarity">
    <text evidence="2">Belongs to the peptidase S54 family.</text>
</comment>
<keyword evidence="7 9" id="KW-0472">Membrane</keyword>
<evidence type="ECO:0000313" key="11">
    <source>
        <dbReference type="EMBL" id="CAJ1944371.1"/>
    </source>
</evidence>
<evidence type="ECO:0000256" key="1">
    <source>
        <dbReference type="ARBA" id="ARBA00004141"/>
    </source>
</evidence>
<comment type="caution">
    <text evidence="11">The sequence shown here is derived from an EMBL/GenBank/DDBJ whole genome shotgun (WGS) entry which is preliminary data.</text>
</comment>
<dbReference type="GO" id="GO:0004252">
    <property type="term" value="F:serine-type endopeptidase activity"/>
    <property type="evidence" value="ECO:0007669"/>
    <property type="project" value="InterPro"/>
</dbReference>
<keyword evidence="12" id="KW-1185">Reference proteome</keyword>
<comment type="subcellular location">
    <subcellularLocation>
        <location evidence="1">Membrane</location>
        <topology evidence="1">Multi-pass membrane protein</topology>
    </subcellularLocation>
</comment>
<dbReference type="Gene3D" id="1.20.1540.10">
    <property type="entry name" value="Rhomboid-like"/>
    <property type="match status" value="1"/>
</dbReference>
<feature type="transmembrane region" description="Helical" evidence="9">
    <location>
        <begin position="169"/>
        <end position="188"/>
    </location>
</feature>
<evidence type="ECO:0000313" key="12">
    <source>
        <dbReference type="Proteomes" id="UP001295423"/>
    </source>
</evidence>
<feature type="transmembrane region" description="Helical" evidence="9">
    <location>
        <begin position="517"/>
        <end position="544"/>
    </location>
</feature>
<dbReference type="SUPFAM" id="SSF144091">
    <property type="entry name" value="Rhomboid-like"/>
    <property type="match status" value="1"/>
</dbReference>
<evidence type="ECO:0000259" key="10">
    <source>
        <dbReference type="Pfam" id="PF01694"/>
    </source>
</evidence>
<evidence type="ECO:0000256" key="9">
    <source>
        <dbReference type="SAM" id="Phobius"/>
    </source>
</evidence>
<feature type="transmembrane region" description="Helical" evidence="9">
    <location>
        <begin position="307"/>
        <end position="329"/>
    </location>
</feature>
<dbReference type="Proteomes" id="UP001295423">
    <property type="component" value="Unassembled WGS sequence"/>
</dbReference>
<dbReference type="PANTHER" id="PTHR43066">
    <property type="entry name" value="RHOMBOID-RELATED PROTEIN"/>
    <property type="match status" value="1"/>
</dbReference>
<feature type="transmembrane region" description="Helical" evidence="9">
    <location>
        <begin position="278"/>
        <end position="301"/>
    </location>
</feature>
<feature type="transmembrane region" description="Helical" evidence="9">
    <location>
        <begin position="450"/>
        <end position="468"/>
    </location>
</feature>
<dbReference type="PANTHER" id="PTHR43066:SF1">
    <property type="entry name" value="RHOMBOID PROTEIN 2"/>
    <property type="match status" value="1"/>
</dbReference>
<evidence type="ECO:0000256" key="4">
    <source>
        <dbReference type="ARBA" id="ARBA00022692"/>
    </source>
</evidence>
<evidence type="ECO:0000256" key="5">
    <source>
        <dbReference type="ARBA" id="ARBA00022801"/>
    </source>
</evidence>
<evidence type="ECO:0000256" key="3">
    <source>
        <dbReference type="ARBA" id="ARBA00022670"/>
    </source>
</evidence>
<dbReference type="InterPro" id="IPR022764">
    <property type="entry name" value="Peptidase_S54_rhomboid_dom"/>
</dbReference>
<evidence type="ECO:0000256" key="2">
    <source>
        <dbReference type="ARBA" id="ARBA00009045"/>
    </source>
</evidence>
<evidence type="ECO:0000256" key="8">
    <source>
        <dbReference type="SAM" id="MobiDB-lite"/>
    </source>
</evidence>
<dbReference type="GO" id="GO:0006508">
    <property type="term" value="P:proteolysis"/>
    <property type="evidence" value="ECO:0007669"/>
    <property type="project" value="UniProtKB-KW"/>
</dbReference>
<feature type="transmembrane region" description="Helical" evidence="9">
    <location>
        <begin position="489"/>
        <end position="511"/>
    </location>
</feature>
<feature type="region of interest" description="Disordered" evidence="8">
    <location>
        <begin position="607"/>
        <end position="626"/>
    </location>
</feature>
<evidence type="ECO:0000256" key="6">
    <source>
        <dbReference type="ARBA" id="ARBA00022989"/>
    </source>
</evidence>
<keyword evidence="5" id="KW-0378">Hydrolase</keyword>
<accession>A0AAD2FM25</accession>
<keyword evidence="3" id="KW-0645">Protease</keyword>
<feature type="transmembrane region" description="Helical" evidence="9">
    <location>
        <begin position="336"/>
        <end position="355"/>
    </location>
</feature>
<keyword evidence="6 9" id="KW-1133">Transmembrane helix</keyword>
<organism evidence="11 12">
    <name type="scientific">Cylindrotheca closterium</name>
    <dbReference type="NCBI Taxonomy" id="2856"/>
    <lineage>
        <taxon>Eukaryota</taxon>
        <taxon>Sar</taxon>
        <taxon>Stramenopiles</taxon>
        <taxon>Ochrophyta</taxon>
        <taxon>Bacillariophyta</taxon>
        <taxon>Bacillariophyceae</taxon>
        <taxon>Bacillariophycidae</taxon>
        <taxon>Bacillariales</taxon>
        <taxon>Bacillariaceae</taxon>
        <taxon>Cylindrotheca</taxon>
    </lineage>
</organism>
<dbReference type="EMBL" id="CAKOGP040001224">
    <property type="protein sequence ID" value="CAJ1944371.1"/>
    <property type="molecule type" value="Genomic_DNA"/>
</dbReference>
<name>A0AAD2FM25_9STRA</name>
<dbReference type="InterPro" id="IPR035952">
    <property type="entry name" value="Rhomboid-like_sf"/>
</dbReference>
<feature type="domain" description="Peptidase S54 rhomboid" evidence="10">
    <location>
        <begin position="209"/>
        <end position="357"/>
    </location>
</feature>
<evidence type="ECO:0000256" key="7">
    <source>
        <dbReference type="ARBA" id="ARBA00023136"/>
    </source>
</evidence>
<feature type="transmembrane region" description="Helical" evidence="9">
    <location>
        <begin position="242"/>
        <end position="266"/>
    </location>
</feature>
<gene>
    <name evidence="11" type="ORF">CYCCA115_LOCUS8854</name>
</gene>
<dbReference type="AlphaFoldDB" id="A0AAD2FM25"/>
<protein>
    <recommendedName>
        <fullName evidence="10">Peptidase S54 rhomboid domain-containing protein</fullName>
    </recommendedName>
</protein>
<reference evidence="11" key="1">
    <citation type="submission" date="2023-08" db="EMBL/GenBank/DDBJ databases">
        <authorList>
            <person name="Audoor S."/>
            <person name="Bilcke G."/>
        </authorList>
    </citation>
    <scope>NUCLEOTIDE SEQUENCE</scope>
</reference>
<dbReference type="Pfam" id="PF01694">
    <property type="entry name" value="Rhomboid"/>
    <property type="match status" value="1"/>
</dbReference>
<proteinExistence type="inferred from homology"/>
<keyword evidence="4 9" id="KW-0812">Transmembrane</keyword>
<feature type="transmembrane region" description="Helical" evidence="9">
    <location>
        <begin position="14"/>
        <end position="33"/>
    </location>
</feature>
<dbReference type="GO" id="GO:0016020">
    <property type="term" value="C:membrane"/>
    <property type="evidence" value="ECO:0007669"/>
    <property type="project" value="UniProtKB-SubCell"/>
</dbReference>